<dbReference type="SUPFAM" id="SSF55811">
    <property type="entry name" value="Nudix"/>
    <property type="match status" value="1"/>
</dbReference>
<protein>
    <recommendedName>
        <fullName evidence="2">Nudix hydrolase domain-containing protein</fullName>
    </recommendedName>
</protein>
<dbReference type="PANTHER" id="PTHR13622:SF8">
    <property type="entry name" value="THIAMIN PYROPHOSPHOKINASE 1"/>
    <property type="match status" value="1"/>
</dbReference>
<sequence length="331" mass="37230">MAKRLAGAHRRVARNFGSKRRVGRSMNTTRPSSRALVAPEADLAKLQRRVDACNTILDQDLDTFVPFCIGGKRLGYLKESFAAKLERHGNVFVRQSEGIALHEQLQSERIRTEEVGKVMQQLWNEGTIVGWREELFPVRESFHDSPMLLLERAAVAHFGVKAYGVHMNGFVKDSNGNEFLWVARRSATKPTFPGMLDHLVAGGQGQIGCMDNVVKEAEEEAGIPRELASQARSVGAVSYRMKVDEGVKQDVLYVYDLELPEDFVPRAMDGEVEQFMLWSIERVMDSVANTQEWKPNCVLVVIDFLIRHGHIHADQPGYLQLLASLRQADLS</sequence>
<dbReference type="PANTHER" id="PTHR13622">
    <property type="entry name" value="THIAMIN PYROPHOSPHOKINASE"/>
    <property type="match status" value="1"/>
</dbReference>
<name>A0A7S3XFT9_9CHLO</name>
<proteinExistence type="predicted"/>
<evidence type="ECO:0000256" key="1">
    <source>
        <dbReference type="ARBA" id="ARBA00003778"/>
    </source>
</evidence>
<evidence type="ECO:0000313" key="3">
    <source>
        <dbReference type="EMBL" id="CAE0613574.1"/>
    </source>
</evidence>
<dbReference type="Gene3D" id="3.90.79.10">
    <property type="entry name" value="Nucleoside Triphosphate Pyrophosphohydrolase"/>
    <property type="match status" value="1"/>
</dbReference>
<dbReference type="InterPro" id="IPR031804">
    <property type="entry name" value="DUF4743"/>
</dbReference>
<accession>A0A7S3XFT9</accession>
<feature type="domain" description="Nudix hydrolase" evidence="2">
    <location>
        <begin position="162"/>
        <end position="303"/>
    </location>
</feature>
<dbReference type="InterPro" id="IPR015797">
    <property type="entry name" value="NUDIX_hydrolase-like_dom_sf"/>
</dbReference>
<organism evidence="3">
    <name type="scientific">Picocystis salinarum</name>
    <dbReference type="NCBI Taxonomy" id="88271"/>
    <lineage>
        <taxon>Eukaryota</taxon>
        <taxon>Viridiplantae</taxon>
        <taxon>Chlorophyta</taxon>
        <taxon>Picocystophyceae</taxon>
        <taxon>Picocystales</taxon>
        <taxon>Picocystaceae</taxon>
        <taxon>Picocystis</taxon>
    </lineage>
</organism>
<dbReference type="FunFam" id="3.90.79.10:FF:000019">
    <property type="entry name" value="Thiamin pyrophosphokinase, putative"/>
    <property type="match status" value="1"/>
</dbReference>
<comment type="function">
    <text evidence="1">Probably mediates the hydrolysis of some nucleoside diphosphate derivatives.</text>
</comment>
<reference evidence="3" key="1">
    <citation type="submission" date="2021-01" db="EMBL/GenBank/DDBJ databases">
        <authorList>
            <person name="Corre E."/>
            <person name="Pelletier E."/>
            <person name="Niang G."/>
            <person name="Scheremetjew M."/>
            <person name="Finn R."/>
            <person name="Kale V."/>
            <person name="Holt S."/>
            <person name="Cochrane G."/>
            <person name="Meng A."/>
            <person name="Brown T."/>
            <person name="Cohen L."/>
        </authorList>
    </citation>
    <scope>NUCLEOTIDE SEQUENCE</scope>
    <source>
        <strain evidence="3">CCMP1897</strain>
    </source>
</reference>
<dbReference type="EMBL" id="HBIS01009085">
    <property type="protein sequence ID" value="CAE0613574.1"/>
    <property type="molecule type" value="Transcribed_RNA"/>
</dbReference>
<dbReference type="InterPro" id="IPR000086">
    <property type="entry name" value="NUDIX_hydrolase_dom"/>
</dbReference>
<dbReference type="CDD" id="cd03676">
    <property type="entry name" value="NUDIX_Tnr3_like"/>
    <property type="match status" value="1"/>
</dbReference>
<dbReference type="PROSITE" id="PS51462">
    <property type="entry name" value="NUDIX"/>
    <property type="match status" value="1"/>
</dbReference>
<gene>
    <name evidence="3" type="ORF">PSAL00342_LOCUS7473</name>
</gene>
<dbReference type="Pfam" id="PF15916">
    <property type="entry name" value="DUF4743"/>
    <property type="match status" value="1"/>
</dbReference>
<evidence type="ECO:0000259" key="2">
    <source>
        <dbReference type="PROSITE" id="PS51462"/>
    </source>
</evidence>
<dbReference type="AlphaFoldDB" id="A0A7S3XFT9"/>
<dbReference type="GO" id="GO:0044715">
    <property type="term" value="F:8-oxo-dGDP phosphatase activity"/>
    <property type="evidence" value="ECO:0007669"/>
    <property type="project" value="UniProtKB-ARBA"/>
</dbReference>